<dbReference type="GO" id="GO:0016020">
    <property type="term" value="C:membrane"/>
    <property type="evidence" value="ECO:0007669"/>
    <property type="project" value="GOC"/>
</dbReference>
<proteinExistence type="inferred from homology"/>
<keyword evidence="4" id="KW-0326">Glycosidase</keyword>
<name>A0A0D0F8P9_9SPHI</name>
<evidence type="ECO:0000256" key="1">
    <source>
        <dbReference type="ARBA" id="ARBA00005382"/>
    </source>
</evidence>
<dbReference type="GO" id="GO:0004348">
    <property type="term" value="F:glucosylceramidase activity"/>
    <property type="evidence" value="ECO:0007669"/>
    <property type="project" value="InterPro"/>
</dbReference>
<feature type="coiled-coil region" evidence="5">
    <location>
        <begin position="18"/>
        <end position="45"/>
    </location>
</feature>
<evidence type="ECO:0000313" key="8">
    <source>
        <dbReference type="Proteomes" id="UP000032049"/>
    </source>
</evidence>
<evidence type="ECO:0000256" key="3">
    <source>
        <dbReference type="ARBA" id="ARBA00022801"/>
    </source>
</evidence>
<dbReference type="PANTHER" id="PTHR11069">
    <property type="entry name" value="GLUCOSYLCERAMIDASE"/>
    <property type="match status" value="1"/>
</dbReference>
<dbReference type="EMBL" id="JXRA01000024">
    <property type="protein sequence ID" value="KIO78113.1"/>
    <property type="molecule type" value="Genomic_DNA"/>
</dbReference>
<dbReference type="STRING" id="1503925.TH53_05600"/>
<keyword evidence="2" id="KW-0732">Signal</keyword>
<evidence type="ECO:0000313" key="7">
    <source>
        <dbReference type="EMBL" id="KIO78113.1"/>
    </source>
</evidence>
<keyword evidence="8" id="KW-1185">Reference proteome</keyword>
<sequence>MLTMKLSHLILFVPVLLALSCKKENVQLQQKLSNAKNDAVEVTKDTANITLSWNKTYQKIEGFGAFGGRITPFFESPKRDSIMNYLWGETGLQLTIIRGKIIRSYPFDKQSGVVTIKPAGSDIDMDVNGAEYKKLTEDQKEQIGQLWILKKAKERYQLPIMFASAWTPPLYMKTNPDSESAKNFNGLNFKCCSTDFARYISGFTKAYQNEGINFYAISPTNEPENIFSDWDASYWDSKHLGEFLTNNLRPALNDAGLTSTKIISSENAAWGTANSFLSGMDKSNVDILAGHGYVEIGDLIFGKRGLNQNPKPWTFSTGNKPVWLTETSDDGGTYDGTITGGLKLATSMHKFLAECNVSAFVYWLGMLAVKNNESLIGTNSDGSLEFPKTYDVMGQFSKAIHPGYVRFDSKLQNNSTLKISAYKDPVSGKFSLVVINPGQKAVICKLRLDGFTAGLLNAYQTTESNTRWQNSAPIAVKSNGIFEIMVPATGVITFTGNKG</sequence>
<keyword evidence="5" id="KW-0175">Coiled coil</keyword>
<keyword evidence="3 4" id="KW-0378">Hydrolase</keyword>
<accession>A0A0D0F8P9</accession>
<dbReference type="SUPFAM" id="SSF51445">
    <property type="entry name" value="(Trans)glycosidases"/>
    <property type="match status" value="1"/>
</dbReference>
<dbReference type="Pfam" id="PF02055">
    <property type="entry name" value="Glyco_hydro_30"/>
    <property type="match status" value="1"/>
</dbReference>
<organism evidence="7 8">
    <name type="scientific">Pedobacter lusitanus</name>
    <dbReference type="NCBI Taxonomy" id="1503925"/>
    <lineage>
        <taxon>Bacteria</taxon>
        <taxon>Pseudomonadati</taxon>
        <taxon>Bacteroidota</taxon>
        <taxon>Sphingobacteriia</taxon>
        <taxon>Sphingobacteriales</taxon>
        <taxon>Sphingobacteriaceae</taxon>
        <taxon>Pedobacter</taxon>
    </lineage>
</organism>
<dbReference type="PROSITE" id="PS51257">
    <property type="entry name" value="PROKAR_LIPOPROTEIN"/>
    <property type="match status" value="1"/>
</dbReference>
<dbReference type="Gene3D" id="2.60.40.1180">
    <property type="entry name" value="Golgi alpha-mannosidase II"/>
    <property type="match status" value="1"/>
</dbReference>
<dbReference type="InterPro" id="IPR001139">
    <property type="entry name" value="Glyco_hydro_30"/>
</dbReference>
<dbReference type="GO" id="GO:0006665">
    <property type="term" value="P:sphingolipid metabolic process"/>
    <property type="evidence" value="ECO:0007669"/>
    <property type="project" value="InterPro"/>
</dbReference>
<dbReference type="Gene3D" id="3.20.20.80">
    <property type="entry name" value="Glycosidases"/>
    <property type="match status" value="1"/>
</dbReference>
<dbReference type="PANTHER" id="PTHR11069:SF38">
    <property type="entry name" value="GLUCURONOXYLANASE XYNC"/>
    <property type="match status" value="1"/>
</dbReference>
<protein>
    <submittedName>
        <fullName evidence="7">Glycosyl hydrolase</fullName>
    </submittedName>
</protein>
<evidence type="ECO:0000259" key="6">
    <source>
        <dbReference type="Pfam" id="PF02055"/>
    </source>
</evidence>
<evidence type="ECO:0000256" key="2">
    <source>
        <dbReference type="ARBA" id="ARBA00022729"/>
    </source>
</evidence>
<evidence type="ECO:0000256" key="4">
    <source>
        <dbReference type="RuleBase" id="RU361188"/>
    </source>
</evidence>
<feature type="domain" description="Glycosyl hydrolase family 30 TIM-barrel" evidence="6">
    <location>
        <begin position="77"/>
        <end position="254"/>
    </location>
</feature>
<dbReference type="SUPFAM" id="SSF51011">
    <property type="entry name" value="Glycosyl hydrolase domain"/>
    <property type="match status" value="1"/>
</dbReference>
<evidence type="ECO:0000256" key="5">
    <source>
        <dbReference type="SAM" id="Coils"/>
    </source>
</evidence>
<gene>
    <name evidence="7" type="ORF">TH53_05600</name>
</gene>
<dbReference type="InterPro" id="IPR033453">
    <property type="entry name" value="Glyco_hydro_30_TIM-barrel"/>
</dbReference>
<comment type="caution">
    <text evidence="7">The sequence shown here is derived from an EMBL/GenBank/DDBJ whole genome shotgun (WGS) entry which is preliminary data.</text>
</comment>
<dbReference type="InterPro" id="IPR013780">
    <property type="entry name" value="Glyco_hydro_b"/>
</dbReference>
<dbReference type="InterPro" id="IPR017853">
    <property type="entry name" value="GH"/>
</dbReference>
<dbReference type="AlphaFoldDB" id="A0A0D0F8P9"/>
<comment type="similarity">
    <text evidence="1 4">Belongs to the glycosyl hydrolase 30 family.</text>
</comment>
<dbReference type="Proteomes" id="UP000032049">
    <property type="component" value="Unassembled WGS sequence"/>
</dbReference>
<reference evidence="7 8" key="1">
    <citation type="submission" date="2015-01" db="EMBL/GenBank/DDBJ databases">
        <title>Draft genome sequence of Pedobacter sp. NL19 isolated from sludge of an effluent treatment pond in an abandoned uranium mine.</title>
        <authorList>
            <person name="Santos T."/>
            <person name="Caetano T."/>
            <person name="Covas C."/>
            <person name="Cruz A."/>
            <person name="Mendo S."/>
        </authorList>
    </citation>
    <scope>NUCLEOTIDE SEQUENCE [LARGE SCALE GENOMIC DNA]</scope>
    <source>
        <strain evidence="7 8">NL19</strain>
    </source>
</reference>